<evidence type="ECO:0000259" key="4">
    <source>
        <dbReference type="Pfam" id="PF01520"/>
    </source>
</evidence>
<dbReference type="EC" id="3.5.1.28" evidence="2"/>
<dbReference type="GO" id="GO:0008745">
    <property type="term" value="F:N-acetylmuramoyl-L-alanine amidase activity"/>
    <property type="evidence" value="ECO:0007669"/>
    <property type="project" value="UniProtKB-EC"/>
</dbReference>
<sequence>MRYGTIDETSARIVLTAERPARLALSEVQDDGDGKGYRLVLDAETVPDRVFEELVKAGWREAPAAAAAARGARLDPVEPKGASEFVVAVDAGHGGIDAGATGATTGTQEKVITLAFAKAFADRLNREPGIRAFLTREGDEFLSLSERVAIARQKEA</sequence>
<protein>
    <recommendedName>
        <fullName evidence="2">N-acetylmuramoyl-L-alanine amidase</fullName>
        <ecNumber evidence="2">3.5.1.28</ecNumber>
    </recommendedName>
</protein>
<dbReference type="GO" id="GO:0009253">
    <property type="term" value="P:peptidoglycan catabolic process"/>
    <property type="evidence" value="ECO:0007669"/>
    <property type="project" value="InterPro"/>
</dbReference>
<evidence type="ECO:0000313" key="5">
    <source>
        <dbReference type="EMBL" id="AIA86131.1"/>
    </source>
</evidence>
<evidence type="ECO:0000256" key="1">
    <source>
        <dbReference type="ARBA" id="ARBA00001561"/>
    </source>
</evidence>
<dbReference type="Pfam" id="PF01520">
    <property type="entry name" value="Amidase_3"/>
    <property type="match status" value="1"/>
</dbReference>
<proteinExistence type="predicted"/>
<organism evidence="5">
    <name type="scientific">uncultured Tolumonas sp</name>
    <dbReference type="NCBI Taxonomy" id="263765"/>
    <lineage>
        <taxon>Bacteria</taxon>
        <taxon>Pseudomonadati</taxon>
        <taxon>Pseudomonadota</taxon>
        <taxon>Gammaproteobacteria</taxon>
        <taxon>Aeromonadales</taxon>
        <taxon>Aeromonadaceae</taxon>
        <taxon>Tolumonas</taxon>
        <taxon>environmental samples</taxon>
    </lineage>
</organism>
<dbReference type="GO" id="GO:0030288">
    <property type="term" value="C:outer membrane-bounded periplasmic space"/>
    <property type="evidence" value="ECO:0007669"/>
    <property type="project" value="TreeGrafter"/>
</dbReference>
<dbReference type="PANTHER" id="PTHR30404">
    <property type="entry name" value="N-ACETYLMURAMOYL-L-ALANINE AMIDASE"/>
    <property type="match status" value="1"/>
</dbReference>
<dbReference type="AlphaFoldDB" id="A0A060C053"/>
<accession>A0A060C053</accession>
<dbReference type="InterPro" id="IPR050695">
    <property type="entry name" value="N-acetylmuramoyl_amidase_3"/>
</dbReference>
<dbReference type="Gene3D" id="3.40.630.40">
    <property type="entry name" value="Zn-dependent exopeptidases"/>
    <property type="match status" value="1"/>
</dbReference>
<reference evidence="5" key="1">
    <citation type="journal article" date="2013" name="Environ. Microbiol.">
        <title>Seasonally variable intestinal metagenomes of the red palm weevil (Rhynchophorus ferrugineus).</title>
        <authorList>
            <person name="Jia S."/>
            <person name="Zhang X."/>
            <person name="Zhang G."/>
            <person name="Yin A."/>
            <person name="Zhang S."/>
            <person name="Li F."/>
            <person name="Wang L."/>
            <person name="Zhao D."/>
            <person name="Yun Q."/>
            <person name="Tala"/>
            <person name="Wang J."/>
            <person name="Sun G."/>
            <person name="Baabdullah M."/>
            <person name="Yu X."/>
            <person name="Hu S."/>
            <person name="Al-Mssallem I.S."/>
            <person name="Yu J."/>
        </authorList>
    </citation>
    <scope>NUCLEOTIDE SEQUENCE</scope>
</reference>
<dbReference type="CDD" id="cd02696">
    <property type="entry name" value="MurNAc-LAA"/>
    <property type="match status" value="1"/>
</dbReference>
<name>A0A060C053_9GAMM</name>
<dbReference type="EMBL" id="KF118867">
    <property type="protein sequence ID" value="AIA86131.1"/>
    <property type="molecule type" value="Genomic_DNA"/>
</dbReference>
<evidence type="ECO:0000256" key="2">
    <source>
        <dbReference type="ARBA" id="ARBA00011901"/>
    </source>
</evidence>
<feature type="domain" description="MurNAc-LAA" evidence="4">
    <location>
        <begin position="87"/>
        <end position="156"/>
    </location>
</feature>
<feature type="non-terminal residue" evidence="5">
    <location>
        <position position="156"/>
    </location>
</feature>
<dbReference type="InterPro" id="IPR002508">
    <property type="entry name" value="MurNAc-LAA_cat"/>
</dbReference>
<comment type="catalytic activity">
    <reaction evidence="1">
        <text>Hydrolyzes the link between N-acetylmuramoyl residues and L-amino acid residues in certain cell-wall glycopeptides.</text>
        <dbReference type="EC" id="3.5.1.28"/>
    </reaction>
</comment>
<dbReference type="PANTHER" id="PTHR30404:SF0">
    <property type="entry name" value="N-ACETYLMURAMOYL-L-ALANINE AMIDASE AMIC"/>
    <property type="match status" value="1"/>
</dbReference>
<dbReference type="SUPFAM" id="SSF53187">
    <property type="entry name" value="Zn-dependent exopeptidases"/>
    <property type="match status" value="1"/>
</dbReference>
<keyword evidence="3" id="KW-0378">Hydrolase</keyword>
<evidence type="ECO:0000256" key="3">
    <source>
        <dbReference type="ARBA" id="ARBA00022801"/>
    </source>
</evidence>